<dbReference type="GO" id="GO:0006412">
    <property type="term" value="P:translation"/>
    <property type="evidence" value="ECO:0007669"/>
    <property type="project" value="UniProtKB-UniRule"/>
</dbReference>
<evidence type="ECO:0000256" key="3">
    <source>
        <dbReference type="ARBA" id="ARBA00022884"/>
    </source>
</evidence>
<dbReference type="AlphaFoldDB" id="A0A1F4WKV1"/>
<proteinExistence type="inferred from homology"/>
<comment type="caution">
    <text evidence="7">The sequence shown here is derived from an EMBL/GenBank/DDBJ whole genome shotgun (WGS) entry which is preliminary data.</text>
</comment>
<accession>A0A1F4WKV1</accession>
<dbReference type="HAMAP" id="MF_01345_B">
    <property type="entry name" value="Ribosomal_uS17_B"/>
    <property type="match status" value="1"/>
</dbReference>
<dbReference type="PANTHER" id="PTHR10744">
    <property type="entry name" value="40S RIBOSOMAL PROTEIN S11 FAMILY MEMBER"/>
    <property type="match status" value="1"/>
</dbReference>
<keyword evidence="5 6" id="KW-0687">Ribonucleoprotein</keyword>
<gene>
    <name evidence="6" type="primary">rpsQ</name>
    <name evidence="7" type="ORF">A2415_00510</name>
</gene>
<dbReference type="Proteomes" id="UP000179113">
    <property type="component" value="Unassembled WGS sequence"/>
</dbReference>
<dbReference type="GO" id="GO:0022627">
    <property type="term" value="C:cytosolic small ribosomal subunit"/>
    <property type="evidence" value="ECO:0007669"/>
    <property type="project" value="TreeGrafter"/>
</dbReference>
<keyword evidence="2 6" id="KW-0699">rRNA-binding</keyword>
<reference evidence="7 8" key="1">
    <citation type="journal article" date="2016" name="Nat. Commun.">
        <title>Thousands of microbial genomes shed light on interconnected biogeochemical processes in an aquifer system.</title>
        <authorList>
            <person name="Anantharaman K."/>
            <person name="Brown C.T."/>
            <person name="Hug L.A."/>
            <person name="Sharon I."/>
            <person name="Castelle C.J."/>
            <person name="Probst A.J."/>
            <person name="Thomas B.C."/>
            <person name="Singh A."/>
            <person name="Wilkins M.J."/>
            <person name="Karaoz U."/>
            <person name="Brodie E.L."/>
            <person name="Williams K.H."/>
            <person name="Hubbard S.S."/>
            <person name="Banfield J.F."/>
        </authorList>
    </citation>
    <scope>NUCLEOTIDE SEQUENCE [LARGE SCALE GENOMIC DNA]</scope>
</reference>
<dbReference type="EMBL" id="MEWA01000010">
    <property type="protein sequence ID" value="OGC70065.1"/>
    <property type="molecule type" value="Genomic_DNA"/>
</dbReference>
<dbReference type="PANTHER" id="PTHR10744:SF1">
    <property type="entry name" value="SMALL RIBOSOMAL SUBUNIT PROTEIN US17M"/>
    <property type="match status" value="1"/>
</dbReference>
<dbReference type="Gene3D" id="2.40.50.140">
    <property type="entry name" value="Nucleic acid-binding proteins"/>
    <property type="match status" value="1"/>
</dbReference>
<keyword evidence="4 6" id="KW-0689">Ribosomal protein</keyword>
<evidence type="ECO:0000256" key="6">
    <source>
        <dbReference type="HAMAP-Rule" id="MF_01345"/>
    </source>
</evidence>
<dbReference type="GO" id="GO:0019843">
    <property type="term" value="F:rRNA binding"/>
    <property type="evidence" value="ECO:0007669"/>
    <property type="project" value="UniProtKB-UniRule"/>
</dbReference>
<evidence type="ECO:0000256" key="5">
    <source>
        <dbReference type="ARBA" id="ARBA00023274"/>
    </source>
</evidence>
<dbReference type="InterPro" id="IPR019984">
    <property type="entry name" value="Ribosomal_uS17_bact/chlr"/>
</dbReference>
<evidence type="ECO:0000313" key="7">
    <source>
        <dbReference type="EMBL" id="OGC70065.1"/>
    </source>
</evidence>
<comment type="function">
    <text evidence="6">One of the primary rRNA binding proteins, it binds specifically to the 5'-end of 16S ribosomal RNA.</text>
</comment>
<evidence type="ECO:0000256" key="1">
    <source>
        <dbReference type="ARBA" id="ARBA00010254"/>
    </source>
</evidence>
<dbReference type="InterPro" id="IPR000266">
    <property type="entry name" value="Ribosomal_uS17"/>
</dbReference>
<dbReference type="NCBIfam" id="NF004123">
    <property type="entry name" value="PRK05610.1"/>
    <property type="match status" value="1"/>
</dbReference>
<name>A0A1F4WKV1_UNCKA</name>
<comment type="subunit">
    <text evidence="6">Part of the 30S ribosomal subunit.</text>
</comment>
<evidence type="ECO:0000256" key="4">
    <source>
        <dbReference type="ARBA" id="ARBA00022980"/>
    </source>
</evidence>
<dbReference type="InterPro" id="IPR012340">
    <property type="entry name" value="NA-bd_OB-fold"/>
</dbReference>
<evidence type="ECO:0000313" key="8">
    <source>
        <dbReference type="Proteomes" id="UP000179113"/>
    </source>
</evidence>
<dbReference type="Pfam" id="PF00366">
    <property type="entry name" value="Ribosomal_S17"/>
    <property type="match status" value="1"/>
</dbReference>
<organism evidence="7 8">
    <name type="scientific">candidate division WWE3 bacterium RIFOXYC1_FULL_39_7</name>
    <dbReference type="NCBI Taxonomy" id="1802643"/>
    <lineage>
        <taxon>Bacteria</taxon>
        <taxon>Katanobacteria</taxon>
    </lineage>
</organism>
<dbReference type="SUPFAM" id="SSF50249">
    <property type="entry name" value="Nucleic acid-binding proteins"/>
    <property type="match status" value="1"/>
</dbReference>
<sequence>MRKHMSKRIFEGKVVSNKMQKTVVVAVDVPTKHHLYSKAIKITKRMLAKDEFDTAVGDMVLIEETRPYSKKVSWKVVKKLETTEAK</sequence>
<protein>
    <recommendedName>
        <fullName evidence="6">Small ribosomal subunit protein uS17</fullName>
    </recommendedName>
</protein>
<dbReference type="GO" id="GO:0003735">
    <property type="term" value="F:structural constituent of ribosome"/>
    <property type="evidence" value="ECO:0007669"/>
    <property type="project" value="InterPro"/>
</dbReference>
<dbReference type="CDD" id="cd00364">
    <property type="entry name" value="Ribosomal_uS17"/>
    <property type="match status" value="1"/>
</dbReference>
<keyword evidence="3 6" id="KW-0694">RNA-binding</keyword>
<evidence type="ECO:0000256" key="2">
    <source>
        <dbReference type="ARBA" id="ARBA00022730"/>
    </source>
</evidence>
<comment type="similarity">
    <text evidence="1 6">Belongs to the universal ribosomal protein uS17 family.</text>
</comment>